<evidence type="ECO:0000256" key="5">
    <source>
        <dbReference type="SAM" id="MobiDB-lite"/>
    </source>
</evidence>
<dbReference type="SUPFAM" id="SSF53850">
    <property type="entry name" value="Periplasmic binding protein-like II"/>
    <property type="match status" value="1"/>
</dbReference>
<dbReference type="Gene3D" id="3.40.190.10">
    <property type="entry name" value="Periplasmic binding protein-like II"/>
    <property type="match status" value="2"/>
</dbReference>
<protein>
    <submittedName>
        <fullName evidence="7">Molybdate-binding periplasmic protein</fullName>
    </submittedName>
</protein>
<evidence type="ECO:0000256" key="2">
    <source>
        <dbReference type="ARBA" id="ARBA00022723"/>
    </source>
</evidence>
<dbReference type="InterPro" id="IPR050682">
    <property type="entry name" value="ModA/WtpA"/>
</dbReference>
<feature type="region of interest" description="Disordered" evidence="5">
    <location>
        <begin position="25"/>
        <end position="72"/>
    </location>
</feature>
<feature type="chain" id="PRO_5039683939" evidence="6">
    <location>
        <begin position="21"/>
        <end position="298"/>
    </location>
</feature>
<dbReference type="STRING" id="1461582.BN1048_01673"/>
<reference evidence="7 8" key="1">
    <citation type="submission" date="2014-07" db="EMBL/GenBank/DDBJ databases">
        <authorList>
            <person name="Urmite Genomes Urmite Genomes"/>
        </authorList>
    </citation>
    <scope>NUCLEOTIDE SEQUENCE [LARGE SCALE GENOMIC DNA]</scope>
    <source>
        <strain evidence="7 8">13MG44_air</strain>
    </source>
</reference>
<feature type="signal peptide" evidence="6">
    <location>
        <begin position="1"/>
        <end position="20"/>
    </location>
</feature>
<dbReference type="GO" id="GO:0046872">
    <property type="term" value="F:metal ion binding"/>
    <property type="evidence" value="ECO:0007669"/>
    <property type="project" value="UniProtKB-KW"/>
</dbReference>
<dbReference type="eggNOG" id="COG0725">
    <property type="taxonomic scope" value="Bacteria"/>
</dbReference>
<dbReference type="InterPro" id="IPR005950">
    <property type="entry name" value="ModA"/>
</dbReference>
<dbReference type="PROSITE" id="PS51257">
    <property type="entry name" value="PROKAR_LIPOPROTEIN"/>
    <property type="match status" value="1"/>
</dbReference>
<evidence type="ECO:0000313" key="8">
    <source>
        <dbReference type="Proteomes" id="UP000044136"/>
    </source>
</evidence>
<accession>A0A078M7T5</accession>
<dbReference type="GO" id="GO:0015689">
    <property type="term" value="P:molybdate ion transport"/>
    <property type="evidence" value="ECO:0007669"/>
    <property type="project" value="InterPro"/>
</dbReference>
<gene>
    <name evidence="7" type="primary">modA_1</name>
    <name evidence="7" type="ORF">BN1048_01673</name>
</gene>
<organism evidence="7 8">
    <name type="scientific">Jeotgalicoccus saudimassiliensis</name>
    <dbReference type="NCBI Taxonomy" id="1461582"/>
    <lineage>
        <taxon>Bacteria</taxon>
        <taxon>Bacillati</taxon>
        <taxon>Bacillota</taxon>
        <taxon>Bacilli</taxon>
        <taxon>Bacillales</taxon>
        <taxon>Staphylococcaceae</taxon>
        <taxon>Jeotgalicoccus</taxon>
    </lineage>
</organism>
<dbReference type="HOGENOM" id="CLU_933093_0_0_9"/>
<dbReference type="GO" id="GO:0030973">
    <property type="term" value="F:molybdate ion binding"/>
    <property type="evidence" value="ECO:0007669"/>
    <property type="project" value="TreeGrafter"/>
</dbReference>
<evidence type="ECO:0000256" key="1">
    <source>
        <dbReference type="ARBA" id="ARBA00009175"/>
    </source>
</evidence>
<dbReference type="RefSeq" id="WP_052108904.1">
    <property type="nucleotide sequence ID" value="NZ_CCSE01000001.1"/>
</dbReference>
<dbReference type="EMBL" id="CCSE01000001">
    <property type="protein sequence ID" value="CEA02315.1"/>
    <property type="molecule type" value="Genomic_DNA"/>
</dbReference>
<dbReference type="PANTHER" id="PTHR30632:SF0">
    <property type="entry name" value="SULFATE-BINDING PROTEIN"/>
    <property type="match status" value="1"/>
</dbReference>
<dbReference type="NCBIfam" id="TIGR01256">
    <property type="entry name" value="modA"/>
    <property type="match status" value="1"/>
</dbReference>
<comment type="similarity">
    <text evidence="1">Belongs to the bacterial solute-binding protein ModA family.</text>
</comment>
<evidence type="ECO:0000256" key="3">
    <source>
        <dbReference type="ARBA" id="ARBA00022729"/>
    </source>
</evidence>
<sequence length="298" mass="32915">MIRKNVLGWALLLSLCVILAACSNNDESSENEKEPDETQESEETTEEETEDVSDEAEESTEDEPAAEESDVVHVTAEQSLEEVMDKLVTLFEENNPDIQIEVQYGHTETLTEDLIEGNDEDMDIYFSSSDEGYDSLVDAGILDMLATKYLLINELVLVTGSDNEDITTYNDIFNNEEAILTIVDPEHSLSGTHAEELLAQEAERNMNPDNVKTAKDTDAAVESISAGDTDAGFLLRTDISEADDIRIVSRAPRSMVDPFVYGLGLSNGVDDGSAADTFYKFLQSEEALEIFTNYGYIV</sequence>
<dbReference type="Proteomes" id="UP000044136">
    <property type="component" value="Unassembled WGS sequence"/>
</dbReference>
<dbReference type="PANTHER" id="PTHR30632">
    <property type="entry name" value="MOLYBDATE-BINDING PERIPLASMIC PROTEIN"/>
    <property type="match status" value="1"/>
</dbReference>
<keyword evidence="2 4" id="KW-0479">Metal-binding</keyword>
<keyword evidence="3 6" id="KW-0732">Signal</keyword>
<dbReference type="AlphaFoldDB" id="A0A078M7T5"/>
<feature type="binding site" evidence="4">
    <location>
        <position position="107"/>
    </location>
    <ligand>
        <name>molybdate</name>
        <dbReference type="ChEBI" id="CHEBI:36264"/>
    </ligand>
</feature>
<keyword evidence="4" id="KW-0500">Molybdenum</keyword>
<name>A0A078M7T5_9STAP</name>
<dbReference type="OrthoDB" id="2417354at2"/>
<dbReference type="PIRSF" id="PIRSF004846">
    <property type="entry name" value="ModA"/>
    <property type="match status" value="1"/>
</dbReference>
<feature type="compositionally biased region" description="Acidic residues" evidence="5">
    <location>
        <begin position="27"/>
        <end position="69"/>
    </location>
</feature>
<proteinExistence type="inferred from homology"/>
<evidence type="ECO:0000256" key="6">
    <source>
        <dbReference type="SAM" id="SignalP"/>
    </source>
</evidence>
<evidence type="ECO:0000313" key="7">
    <source>
        <dbReference type="EMBL" id="CEA02315.1"/>
    </source>
</evidence>
<dbReference type="Pfam" id="PF13531">
    <property type="entry name" value="SBP_bac_11"/>
    <property type="match status" value="1"/>
</dbReference>
<feature type="binding site" evidence="4">
    <location>
        <position position="79"/>
    </location>
    <ligand>
        <name>molybdate</name>
        <dbReference type="ChEBI" id="CHEBI:36264"/>
    </ligand>
</feature>
<evidence type="ECO:0000256" key="4">
    <source>
        <dbReference type="PIRSR" id="PIRSR004846-1"/>
    </source>
</evidence>
<keyword evidence="8" id="KW-1185">Reference proteome</keyword>